<gene>
    <name evidence="2" type="ORF">QEH52_08495</name>
</gene>
<reference evidence="2 3" key="1">
    <citation type="submission" date="2023-04" db="EMBL/GenBank/DDBJ databases">
        <title>A novel bacteria isolated from coastal sediment.</title>
        <authorList>
            <person name="Liu X.-J."/>
            <person name="Du Z.-J."/>
        </authorList>
    </citation>
    <scope>NUCLEOTIDE SEQUENCE [LARGE SCALE GENOMIC DNA]</scope>
    <source>
        <strain evidence="2 3">SDUM461003</strain>
    </source>
</reference>
<sequence>MKFYILSLFLLSTYWAYGDAALSLSNAQHAQVSVAVMPFLGTDLSKQDELTATSMRDGVLHRLFADPNVRVVIRRRAYALSLDAEILIDDPTEMKYRTPADYVIFGNLLPVQTGDTSSFNLIAGIYEASSGNVLFIQEVPCGSDDPEVLAESFYNSIHEVLHANAGLMTYDTPELAHVRPKRIAMLPVWVMGAQEYDFWEISSQLIEQSKLGLGMGWPTADIIRTAEVIEIIEAHGLNQIGGRADAYAENVARVLGADHVLLVHLNAVLRKAKMTIGAWDLC</sequence>
<evidence type="ECO:0000313" key="3">
    <source>
        <dbReference type="Proteomes" id="UP001225316"/>
    </source>
</evidence>
<proteinExistence type="predicted"/>
<dbReference type="RefSeq" id="WP_308949718.1">
    <property type="nucleotide sequence ID" value="NZ_JARXHW010000015.1"/>
</dbReference>
<protein>
    <submittedName>
        <fullName evidence="2">Uncharacterized protein</fullName>
    </submittedName>
</protein>
<organism evidence="2 3">
    <name type="scientific">Thalassobacterium maritimum</name>
    <dbReference type="NCBI Taxonomy" id="3041265"/>
    <lineage>
        <taxon>Bacteria</taxon>
        <taxon>Pseudomonadati</taxon>
        <taxon>Verrucomicrobiota</taxon>
        <taxon>Opitutia</taxon>
        <taxon>Puniceicoccales</taxon>
        <taxon>Coraliomargaritaceae</taxon>
        <taxon>Thalassobacterium</taxon>
    </lineage>
</organism>
<feature type="chain" id="PRO_5047336126" evidence="1">
    <location>
        <begin position="21"/>
        <end position="282"/>
    </location>
</feature>
<accession>A0ABU1AWM8</accession>
<evidence type="ECO:0000313" key="2">
    <source>
        <dbReference type="EMBL" id="MDQ8207545.1"/>
    </source>
</evidence>
<dbReference type="EMBL" id="JARXHW010000015">
    <property type="protein sequence ID" value="MDQ8207545.1"/>
    <property type="molecule type" value="Genomic_DNA"/>
</dbReference>
<dbReference type="Proteomes" id="UP001225316">
    <property type="component" value="Unassembled WGS sequence"/>
</dbReference>
<comment type="caution">
    <text evidence="2">The sequence shown here is derived from an EMBL/GenBank/DDBJ whole genome shotgun (WGS) entry which is preliminary data.</text>
</comment>
<keyword evidence="1" id="KW-0732">Signal</keyword>
<keyword evidence="3" id="KW-1185">Reference proteome</keyword>
<feature type="signal peptide" evidence="1">
    <location>
        <begin position="1"/>
        <end position="20"/>
    </location>
</feature>
<evidence type="ECO:0000256" key="1">
    <source>
        <dbReference type="SAM" id="SignalP"/>
    </source>
</evidence>
<name>A0ABU1AWM8_9BACT</name>